<name>A0A4V1L1G2_9BRAD</name>
<dbReference type="EMBL" id="LBJQ01000088">
    <property type="protein sequence ID" value="RXH24647.1"/>
    <property type="molecule type" value="Genomic_DNA"/>
</dbReference>
<organism evidence="1 2">
    <name type="scientific">Bradyrhizobium nanningense</name>
    <dbReference type="NCBI Taxonomy" id="1325118"/>
    <lineage>
        <taxon>Bacteria</taxon>
        <taxon>Pseudomonadati</taxon>
        <taxon>Pseudomonadota</taxon>
        <taxon>Alphaproteobacteria</taxon>
        <taxon>Hyphomicrobiales</taxon>
        <taxon>Nitrobacteraceae</taxon>
        <taxon>Bradyrhizobium</taxon>
    </lineage>
</organism>
<sequence length="271" mass="29872">MNILAAVLVSYALLSPTGGQVQPAPKPEVVRPPAAKKPAVAPRVPAEGGPCQIGVIPIAGDLFMVEKFGPLKFLDKYARTSVAAWALDDLVVSRVRAAASGSLVRRIPYAPKELRSGGRQEQTSLFRPYREAAAIGSFVQFLAPRLRCERYLVVHRHGGTQREYGIGISQYPYGGPVHLFAMMFIRIYDGRTFELLKEAPALMTEDTYIERMRANFLGGPSMQLERAMFPEKPADVVGNPVLREGVRTMLTKSLDKTLPSLLQRPAQTQPR</sequence>
<evidence type="ECO:0000313" key="1">
    <source>
        <dbReference type="EMBL" id="RXH24647.1"/>
    </source>
</evidence>
<reference evidence="1 2" key="1">
    <citation type="submission" date="2015-04" db="EMBL/GenBank/DDBJ databases">
        <title>Comparative genomics of rhizobia nodulating Arachis hypogaea in China.</title>
        <authorList>
            <person name="Li Y."/>
        </authorList>
    </citation>
    <scope>NUCLEOTIDE SEQUENCE [LARGE SCALE GENOMIC DNA]</scope>
    <source>
        <strain evidence="1 2">CCBAU 51757</strain>
    </source>
</reference>
<evidence type="ECO:0000313" key="2">
    <source>
        <dbReference type="Proteomes" id="UP000289546"/>
    </source>
</evidence>
<dbReference type="OrthoDB" id="8250715at2"/>
<keyword evidence="2" id="KW-1185">Reference proteome</keyword>
<comment type="caution">
    <text evidence="1">The sequence shown here is derived from an EMBL/GenBank/DDBJ whole genome shotgun (WGS) entry which is preliminary data.</text>
</comment>
<dbReference type="Proteomes" id="UP000289546">
    <property type="component" value="Unassembled WGS sequence"/>
</dbReference>
<dbReference type="RefSeq" id="WP_128921216.1">
    <property type="nucleotide sequence ID" value="NZ_LBJC01000024.1"/>
</dbReference>
<dbReference type="AlphaFoldDB" id="A0A4V1L1G2"/>
<gene>
    <name evidence="1" type="ORF">XH99_28490</name>
</gene>
<proteinExistence type="predicted"/>
<accession>A0A4V1L1G2</accession>
<protein>
    <submittedName>
        <fullName evidence="1">Uncharacterized protein</fullName>
    </submittedName>
</protein>